<dbReference type="CDD" id="cd00875">
    <property type="entry name" value="RNA_Cyclase_Class_I"/>
    <property type="match status" value="1"/>
</dbReference>
<evidence type="ECO:0008006" key="9">
    <source>
        <dbReference type="Google" id="ProtNLM"/>
    </source>
</evidence>
<dbReference type="PANTHER" id="PTHR11096">
    <property type="entry name" value="RNA 3' TERMINAL PHOSPHATE CYCLASE"/>
    <property type="match status" value="1"/>
</dbReference>
<dbReference type="STRING" id="94237.ENSMMOP00000028137"/>
<evidence type="ECO:0000313" key="8">
    <source>
        <dbReference type="Proteomes" id="UP000261620"/>
    </source>
</evidence>
<dbReference type="Ensembl" id="ENSMMOT00000028613.1">
    <property type="protein sequence ID" value="ENSMMOP00000028137.1"/>
    <property type="gene ID" value="ENSMMOG00000021264.1"/>
</dbReference>
<dbReference type="InterPro" id="IPR013791">
    <property type="entry name" value="RNA3'-term_phos_cycl_insert"/>
</dbReference>
<dbReference type="InterPro" id="IPR036553">
    <property type="entry name" value="RPTC_insert"/>
</dbReference>
<dbReference type="PANTHER" id="PTHR11096:SF1">
    <property type="entry name" value="RNA 3'-TERMINAL PHOSPHATE CYCLASE-LIKE PROTEIN"/>
    <property type="match status" value="1"/>
</dbReference>
<dbReference type="InterPro" id="IPR037136">
    <property type="entry name" value="RNA3'_phos_cyclase_dom_sf"/>
</dbReference>
<evidence type="ECO:0000256" key="4">
    <source>
        <dbReference type="ARBA" id="ARBA00023242"/>
    </source>
</evidence>
<feature type="domain" description="RNA 3'-terminal phosphate cyclase insert" evidence="6">
    <location>
        <begin position="182"/>
        <end position="286"/>
    </location>
</feature>
<dbReference type="GO" id="GO:0000479">
    <property type="term" value="P:endonucleolytic cleavage of tricistronic rRNA transcript (SSU-rRNA, 5.8S rRNA, LSU-rRNA)"/>
    <property type="evidence" value="ECO:0007669"/>
    <property type="project" value="TreeGrafter"/>
</dbReference>
<dbReference type="InterPro" id="IPR013792">
    <property type="entry name" value="RNA3'P_cycl/enolpyr_Trfase_a/b"/>
</dbReference>
<protein>
    <recommendedName>
        <fullName evidence="9">RNA terminal phosphate cyclase-like 1</fullName>
    </recommendedName>
</protein>
<dbReference type="InterPro" id="IPR023797">
    <property type="entry name" value="RNA3'_phos_cyclase_dom"/>
</dbReference>
<evidence type="ECO:0000259" key="6">
    <source>
        <dbReference type="Pfam" id="PF05189"/>
    </source>
</evidence>
<evidence type="ECO:0000256" key="3">
    <source>
        <dbReference type="ARBA" id="ARBA00022517"/>
    </source>
</evidence>
<comment type="subcellular location">
    <subcellularLocation>
        <location evidence="1">Nucleus</location>
        <location evidence="1">Nucleolus</location>
    </subcellularLocation>
</comment>
<reference evidence="7" key="1">
    <citation type="submission" date="2025-08" db="UniProtKB">
        <authorList>
            <consortium name="Ensembl"/>
        </authorList>
    </citation>
    <scope>IDENTIFICATION</scope>
</reference>
<keyword evidence="8" id="KW-1185">Reference proteome</keyword>
<dbReference type="AlphaFoldDB" id="A0A3Q4BZM3"/>
<reference evidence="7" key="2">
    <citation type="submission" date="2025-09" db="UniProtKB">
        <authorList>
            <consortium name="Ensembl"/>
        </authorList>
    </citation>
    <scope>IDENTIFICATION</scope>
</reference>
<keyword evidence="4" id="KW-0539">Nucleus</keyword>
<dbReference type="GO" id="GO:0005730">
    <property type="term" value="C:nucleolus"/>
    <property type="evidence" value="ECO:0007669"/>
    <property type="project" value="UniProtKB-SubCell"/>
</dbReference>
<feature type="domain" description="RNA 3'-terminal phosphate cyclase" evidence="5">
    <location>
        <begin position="8"/>
        <end position="340"/>
    </location>
</feature>
<keyword evidence="3" id="KW-0690">Ribosome biogenesis</keyword>
<dbReference type="OMA" id="YTDQNKG"/>
<dbReference type="SUPFAM" id="SSF55205">
    <property type="entry name" value="EPT/RTPC-like"/>
    <property type="match status" value="1"/>
</dbReference>
<dbReference type="GO" id="GO:0004521">
    <property type="term" value="F:RNA endonuclease activity"/>
    <property type="evidence" value="ECO:0007669"/>
    <property type="project" value="TreeGrafter"/>
</dbReference>
<evidence type="ECO:0000259" key="5">
    <source>
        <dbReference type="Pfam" id="PF01137"/>
    </source>
</evidence>
<evidence type="ECO:0000256" key="1">
    <source>
        <dbReference type="ARBA" id="ARBA00004604"/>
    </source>
</evidence>
<evidence type="ECO:0000256" key="2">
    <source>
        <dbReference type="ARBA" id="ARBA00007089"/>
    </source>
</evidence>
<dbReference type="FunFam" id="3.30.360.20:FF:000001">
    <property type="entry name" value="RNA terminal phosphate cyclase-like 1"/>
    <property type="match status" value="1"/>
</dbReference>
<sequence length="373" mass="40850">MASHGLVYDGCNSFRQRLVLSTLSGKRVKIKGIRSRDDDPGLRDFEASFIRLMDKVTNGSRIEINQTGTVLFYQPGLLCGGSVEHDCNTQRSIGYYLEALLMLAPFMKAPLKATLRGVTNDPLDPTVDLLKTTALPLMKKFGVDGERFDLKVRMGLGMAPGGGGEVVFSCPVRGTIRPVQLTEPGKIKRIRGVAYSVRVSPQMANRLVESARSVLNQFLPDIYIHTDHMKGANSGKSPGFGLILVAETVDGFSLGAEMSSTPQGQGEPMLPEDLGRNCAKLLLEEVYRGGCVDSSNQSLALLLMTLGQQDVSKVLLGPLSPYTIKFLRHIRDFFQIMFKMEVQKPSEDDRIGGDKVLMTCVGVGYTNINKTLK</sequence>
<proteinExistence type="inferred from homology"/>
<dbReference type="Gene3D" id="3.30.360.20">
    <property type="entry name" value="RNA 3'-terminal phosphate cyclase, insert domain"/>
    <property type="match status" value="1"/>
</dbReference>
<name>A0A3Q4BZM3_MOLML</name>
<organism evidence="7 8">
    <name type="scientific">Mola mola</name>
    <name type="common">Ocean sunfish</name>
    <name type="synonym">Tetraodon mola</name>
    <dbReference type="NCBI Taxonomy" id="94237"/>
    <lineage>
        <taxon>Eukaryota</taxon>
        <taxon>Metazoa</taxon>
        <taxon>Chordata</taxon>
        <taxon>Craniata</taxon>
        <taxon>Vertebrata</taxon>
        <taxon>Euteleostomi</taxon>
        <taxon>Actinopterygii</taxon>
        <taxon>Neopterygii</taxon>
        <taxon>Teleostei</taxon>
        <taxon>Neoteleostei</taxon>
        <taxon>Acanthomorphata</taxon>
        <taxon>Eupercaria</taxon>
        <taxon>Tetraodontiformes</taxon>
        <taxon>Molidae</taxon>
        <taxon>Mola</taxon>
    </lineage>
</organism>
<accession>A0A3Q4BZM3</accession>
<dbReference type="InterPro" id="IPR016443">
    <property type="entry name" value="RNA3'_term_phos_cyc_type_2"/>
</dbReference>
<dbReference type="Pfam" id="PF05189">
    <property type="entry name" value="RTC_insert"/>
    <property type="match status" value="1"/>
</dbReference>
<dbReference type="Proteomes" id="UP000261620">
    <property type="component" value="Unplaced"/>
</dbReference>
<dbReference type="Gene3D" id="3.65.10.20">
    <property type="entry name" value="RNA 3'-terminal phosphate cyclase domain"/>
    <property type="match status" value="1"/>
</dbReference>
<dbReference type="NCBIfam" id="TIGR03400">
    <property type="entry name" value="18S_RNA_Rcl1p"/>
    <property type="match status" value="1"/>
</dbReference>
<dbReference type="PIRSF" id="PIRSF005378">
    <property type="entry name" value="RNA3'_term_phos_cycl_euk"/>
    <property type="match status" value="1"/>
</dbReference>
<comment type="similarity">
    <text evidence="2">Belongs to the RNA 3'-terminal cyclase family. Type 2 subfamily.</text>
</comment>
<evidence type="ECO:0000313" key="7">
    <source>
        <dbReference type="Ensembl" id="ENSMMOP00000028137.1"/>
    </source>
</evidence>
<dbReference type="InterPro" id="IPR000228">
    <property type="entry name" value="RNA3'_term_phos_cyc"/>
</dbReference>
<dbReference type="Pfam" id="PF01137">
    <property type="entry name" value="RTC"/>
    <property type="match status" value="1"/>
</dbReference>